<keyword evidence="2" id="KW-1185">Reference proteome</keyword>
<sequence>MDNILKNKLRERVLWFWGFFGSKRDKVAYISTEEWPYIERWTNYIFDDFLVRLSKHYPNLSHNDLRICCLIKLKVDRLHIASLMGISPSSVSTCKFRIKKKIDAGNVNKILNHMSLESYLLTF</sequence>
<comment type="caution">
    <text evidence="1">The sequence shown here is derived from an EMBL/GenBank/DDBJ whole genome shotgun (WGS) entry which is preliminary data.</text>
</comment>
<accession>A0ABR6KR51</accession>
<protein>
    <submittedName>
        <fullName evidence="1">DNA-binding CsgD family transcriptional regulator</fullName>
    </submittedName>
</protein>
<dbReference type="RefSeq" id="WP_147382535.1">
    <property type="nucleotide sequence ID" value="NZ_BMPB01000011.1"/>
</dbReference>
<dbReference type="EMBL" id="JACHOC010000008">
    <property type="protein sequence ID" value="MBB4623920.1"/>
    <property type="molecule type" value="Genomic_DNA"/>
</dbReference>
<proteinExistence type="predicted"/>
<name>A0ABR6KR51_9BACT</name>
<dbReference type="GO" id="GO:0003677">
    <property type="term" value="F:DNA binding"/>
    <property type="evidence" value="ECO:0007669"/>
    <property type="project" value="UniProtKB-KW"/>
</dbReference>
<evidence type="ECO:0000313" key="2">
    <source>
        <dbReference type="Proteomes" id="UP000533637"/>
    </source>
</evidence>
<dbReference type="InterPro" id="IPR016032">
    <property type="entry name" value="Sig_transdc_resp-reg_C-effctor"/>
</dbReference>
<dbReference type="SUPFAM" id="SSF46894">
    <property type="entry name" value="C-terminal effector domain of the bipartite response regulators"/>
    <property type="match status" value="1"/>
</dbReference>
<reference evidence="1 2" key="1">
    <citation type="submission" date="2020-08" db="EMBL/GenBank/DDBJ databases">
        <title>Genomic Encyclopedia of Type Strains, Phase IV (KMG-IV): sequencing the most valuable type-strain genomes for metagenomic binning, comparative biology and taxonomic classification.</title>
        <authorList>
            <person name="Goeker M."/>
        </authorList>
    </citation>
    <scope>NUCLEOTIDE SEQUENCE [LARGE SCALE GENOMIC DNA]</scope>
    <source>
        <strain evidence="1 2">DSM 102983</strain>
    </source>
</reference>
<organism evidence="1 2">
    <name type="scientific">Parabacteroides faecis</name>
    <dbReference type="NCBI Taxonomy" id="1217282"/>
    <lineage>
        <taxon>Bacteria</taxon>
        <taxon>Pseudomonadati</taxon>
        <taxon>Bacteroidota</taxon>
        <taxon>Bacteroidia</taxon>
        <taxon>Bacteroidales</taxon>
        <taxon>Tannerellaceae</taxon>
        <taxon>Parabacteroides</taxon>
    </lineage>
</organism>
<evidence type="ECO:0000313" key="1">
    <source>
        <dbReference type="EMBL" id="MBB4623920.1"/>
    </source>
</evidence>
<keyword evidence="1" id="KW-0238">DNA-binding</keyword>
<dbReference type="Proteomes" id="UP000533637">
    <property type="component" value="Unassembled WGS sequence"/>
</dbReference>
<gene>
    <name evidence="1" type="ORF">GGQ57_003844</name>
</gene>